<dbReference type="AlphaFoldDB" id="A0A699ZAY5"/>
<evidence type="ECO:0000313" key="1">
    <source>
        <dbReference type="EMBL" id="GFH19817.1"/>
    </source>
</evidence>
<name>A0A699ZAY5_HAELA</name>
<protein>
    <submittedName>
        <fullName evidence="1">Uncharacterized protein</fullName>
    </submittedName>
</protein>
<evidence type="ECO:0000313" key="2">
    <source>
        <dbReference type="Proteomes" id="UP000485058"/>
    </source>
</evidence>
<sequence>MLLGHANTVSVLAGHPTGHDHADMRISVSQDDVLSPAVHTGASGLGKLTEARNIISPASKQ</sequence>
<gene>
    <name evidence="1" type="ORF">HaLaN_16836</name>
</gene>
<organism evidence="1 2">
    <name type="scientific">Haematococcus lacustris</name>
    <name type="common">Green alga</name>
    <name type="synonym">Haematococcus pluvialis</name>
    <dbReference type="NCBI Taxonomy" id="44745"/>
    <lineage>
        <taxon>Eukaryota</taxon>
        <taxon>Viridiplantae</taxon>
        <taxon>Chlorophyta</taxon>
        <taxon>core chlorophytes</taxon>
        <taxon>Chlorophyceae</taxon>
        <taxon>CS clade</taxon>
        <taxon>Chlamydomonadales</taxon>
        <taxon>Haematococcaceae</taxon>
        <taxon>Haematococcus</taxon>
    </lineage>
</organism>
<proteinExistence type="predicted"/>
<dbReference type="Proteomes" id="UP000485058">
    <property type="component" value="Unassembled WGS sequence"/>
</dbReference>
<reference evidence="1 2" key="1">
    <citation type="submission" date="2020-02" db="EMBL/GenBank/DDBJ databases">
        <title>Draft genome sequence of Haematococcus lacustris strain NIES-144.</title>
        <authorList>
            <person name="Morimoto D."/>
            <person name="Nakagawa S."/>
            <person name="Yoshida T."/>
            <person name="Sawayama S."/>
        </authorList>
    </citation>
    <scope>NUCLEOTIDE SEQUENCE [LARGE SCALE GENOMIC DNA]</scope>
    <source>
        <strain evidence="1 2">NIES-144</strain>
    </source>
</reference>
<accession>A0A699ZAY5</accession>
<keyword evidence="2" id="KW-1185">Reference proteome</keyword>
<comment type="caution">
    <text evidence="1">The sequence shown here is derived from an EMBL/GenBank/DDBJ whole genome shotgun (WGS) entry which is preliminary data.</text>
</comment>
<dbReference type="EMBL" id="BLLF01001525">
    <property type="protein sequence ID" value="GFH19817.1"/>
    <property type="molecule type" value="Genomic_DNA"/>
</dbReference>